<keyword evidence="7" id="KW-1185">Reference proteome</keyword>
<dbReference type="InterPro" id="IPR010016">
    <property type="entry name" value="PxpB"/>
</dbReference>
<feature type="compositionally biased region" description="Acidic residues" evidence="4">
    <location>
        <begin position="82"/>
        <end position="93"/>
    </location>
</feature>
<feature type="region of interest" description="Disordered" evidence="4">
    <location>
        <begin position="277"/>
        <end position="299"/>
    </location>
</feature>
<accession>A0A494YCU1</accession>
<feature type="compositionally biased region" description="Low complexity" evidence="4">
    <location>
        <begin position="115"/>
        <end position="137"/>
    </location>
</feature>
<reference evidence="6 7" key="1">
    <citation type="submission" date="2018-10" db="EMBL/GenBank/DDBJ databases">
        <title>Robbsia sp. DHC34, isolated from soil.</title>
        <authorList>
            <person name="Gao Z.-H."/>
            <person name="Qiu L.-H."/>
        </authorList>
    </citation>
    <scope>NUCLEOTIDE SEQUENCE [LARGE SCALE GENOMIC DNA]</scope>
    <source>
        <strain evidence="6 7">DHC34</strain>
    </source>
</reference>
<keyword evidence="1" id="KW-0547">Nucleotide-binding</keyword>
<dbReference type="Gene3D" id="2.40.100.10">
    <property type="entry name" value="Cyclophilin-like"/>
    <property type="match status" value="1"/>
</dbReference>
<dbReference type="NCBIfam" id="TIGR00370">
    <property type="entry name" value="5-oxoprolinase subunit PxpB"/>
    <property type="match status" value="1"/>
</dbReference>
<evidence type="ECO:0000313" key="7">
    <source>
        <dbReference type="Proteomes" id="UP000270342"/>
    </source>
</evidence>
<evidence type="ECO:0000256" key="1">
    <source>
        <dbReference type="ARBA" id="ARBA00022741"/>
    </source>
</evidence>
<feature type="region of interest" description="Disordered" evidence="4">
    <location>
        <begin position="80"/>
        <end position="168"/>
    </location>
</feature>
<dbReference type="Gene3D" id="3.30.1360.40">
    <property type="match status" value="1"/>
</dbReference>
<dbReference type="GO" id="GO:0005524">
    <property type="term" value="F:ATP binding"/>
    <property type="evidence" value="ECO:0007669"/>
    <property type="project" value="UniProtKB-KW"/>
</dbReference>
<comment type="caution">
    <text evidence="6">The sequence shown here is derived from an EMBL/GenBank/DDBJ whole genome shotgun (WGS) entry which is preliminary data.</text>
</comment>
<dbReference type="SMART" id="SM00796">
    <property type="entry name" value="AHS1"/>
    <property type="match status" value="1"/>
</dbReference>
<sequence>MTAFEIFELGDHALVATAVDAVSFETQRHIWRIAELARAWPDVEEAIPGMNNITLVFDPLATDLGALRARLERVCVPFGADDGTDDAIEDGPEADGRDAAAQRASDADTLDEALADASGAAGSTSTSTSASRSGTTRDTGRAGGTRKRASRTHADDAEPHDLGDAPGRLIELPVHYGGVDGPDIEAVARHAGLSVEALIERHAQTEYTVYFLGFQPGFAYLGGLDPALAAPRRKEPRVRVPAGSVGIGGAQTGVYPTASPGGWQLIGRTPATLFDAERDPPSLLAPGDRVRFVPSGGAR</sequence>
<dbReference type="SUPFAM" id="SSF50891">
    <property type="entry name" value="Cyclophilin-like"/>
    <property type="match status" value="1"/>
</dbReference>
<dbReference type="GO" id="GO:0017168">
    <property type="term" value="F:5-oxoprolinase (ATP-hydrolyzing) activity"/>
    <property type="evidence" value="ECO:0007669"/>
    <property type="project" value="UniProtKB-EC"/>
</dbReference>
<evidence type="ECO:0000256" key="4">
    <source>
        <dbReference type="SAM" id="MobiDB-lite"/>
    </source>
</evidence>
<dbReference type="EC" id="3.5.2.9" evidence="6"/>
<organism evidence="6 7">
    <name type="scientific">Pararobbsia silviterrae</name>
    <dbReference type="NCBI Taxonomy" id="1792498"/>
    <lineage>
        <taxon>Bacteria</taxon>
        <taxon>Pseudomonadati</taxon>
        <taxon>Pseudomonadota</taxon>
        <taxon>Betaproteobacteria</taxon>
        <taxon>Burkholderiales</taxon>
        <taxon>Burkholderiaceae</taxon>
        <taxon>Pararobbsia</taxon>
    </lineage>
</organism>
<evidence type="ECO:0000256" key="2">
    <source>
        <dbReference type="ARBA" id="ARBA00022801"/>
    </source>
</evidence>
<proteinExistence type="predicted"/>
<feature type="compositionally biased region" description="Basic and acidic residues" evidence="4">
    <location>
        <begin position="152"/>
        <end position="163"/>
    </location>
</feature>
<dbReference type="Pfam" id="PF02682">
    <property type="entry name" value="CT_C_D"/>
    <property type="match status" value="2"/>
</dbReference>
<feature type="domain" description="Carboxyltransferase" evidence="5">
    <location>
        <begin position="4"/>
        <end position="284"/>
    </location>
</feature>
<evidence type="ECO:0000313" key="6">
    <source>
        <dbReference type="EMBL" id="RKP58548.1"/>
    </source>
</evidence>
<evidence type="ECO:0000256" key="3">
    <source>
        <dbReference type="ARBA" id="ARBA00022840"/>
    </source>
</evidence>
<dbReference type="PANTHER" id="PTHR34698:SF2">
    <property type="entry name" value="5-OXOPROLINASE SUBUNIT B"/>
    <property type="match status" value="1"/>
</dbReference>
<keyword evidence="2 6" id="KW-0378">Hydrolase</keyword>
<dbReference type="AlphaFoldDB" id="A0A494YCU1"/>
<dbReference type="InterPro" id="IPR003833">
    <property type="entry name" value="CT_C_D"/>
</dbReference>
<evidence type="ECO:0000259" key="5">
    <source>
        <dbReference type="SMART" id="SM00796"/>
    </source>
</evidence>
<gene>
    <name evidence="6" type="primary">pxpB</name>
    <name evidence="6" type="ORF">D7S86_00935</name>
</gene>
<dbReference type="SUPFAM" id="SSF160467">
    <property type="entry name" value="PH0987 N-terminal domain-like"/>
    <property type="match status" value="1"/>
</dbReference>
<dbReference type="PANTHER" id="PTHR34698">
    <property type="entry name" value="5-OXOPROLINASE SUBUNIT B"/>
    <property type="match status" value="1"/>
</dbReference>
<dbReference type="InterPro" id="IPR029000">
    <property type="entry name" value="Cyclophilin-like_dom_sf"/>
</dbReference>
<protein>
    <submittedName>
        <fullName evidence="6">5-oxoprolinase subunit PxpB</fullName>
        <ecNumber evidence="6">3.5.2.9</ecNumber>
    </submittedName>
</protein>
<dbReference type="EMBL" id="RBZU01000001">
    <property type="protein sequence ID" value="RKP58548.1"/>
    <property type="molecule type" value="Genomic_DNA"/>
</dbReference>
<name>A0A494YCU1_9BURK</name>
<dbReference type="Proteomes" id="UP000270342">
    <property type="component" value="Unassembled WGS sequence"/>
</dbReference>
<keyword evidence="3" id="KW-0067">ATP-binding</keyword>